<dbReference type="Pfam" id="PF01425">
    <property type="entry name" value="Amidase"/>
    <property type="match status" value="1"/>
</dbReference>
<evidence type="ECO:0000256" key="1">
    <source>
        <dbReference type="ARBA" id="ARBA00001311"/>
    </source>
</evidence>
<dbReference type="PIRSF" id="PIRSF001221">
    <property type="entry name" value="Amidase_fungi"/>
    <property type="match status" value="1"/>
</dbReference>
<evidence type="ECO:0000256" key="6">
    <source>
        <dbReference type="PIRSR" id="PIRSR001221-2"/>
    </source>
</evidence>
<feature type="active site" description="Acyl-ester intermediate" evidence="5">
    <location>
        <position position="218"/>
    </location>
</feature>
<feature type="binding site" evidence="6">
    <location>
        <begin position="215"/>
        <end position="218"/>
    </location>
    <ligand>
        <name>substrate</name>
    </ligand>
</feature>
<evidence type="ECO:0000313" key="8">
    <source>
        <dbReference type="EMBL" id="RPB22883.1"/>
    </source>
</evidence>
<comment type="catalytic activity">
    <reaction evidence="1">
        <text>a monocarboxylic acid amide + H2O = a monocarboxylate + NH4(+)</text>
        <dbReference type="Rhea" id="RHEA:12020"/>
        <dbReference type="ChEBI" id="CHEBI:15377"/>
        <dbReference type="ChEBI" id="CHEBI:28938"/>
        <dbReference type="ChEBI" id="CHEBI:35757"/>
        <dbReference type="ChEBI" id="CHEBI:83628"/>
        <dbReference type="EC" id="3.5.1.4"/>
    </reaction>
</comment>
<evidence type="ECO:0000256" key="2">
    <source>
        <dbReference type="ARBA" id="ARBA00009199"/>
    </source>
</evidence>
<feature type="domain" description="Amidase" evidence="7">
    <location>
        <begin position="63"/>
        <end position="550"/>
    </location>
</feature>
<evidence type="ECO:0000256" key="5">
    <source>
        <dbReference type="PIRSR" id="PIRSR001221-1"/>
    </source>
</evidence>
<evidence type="ECO:0000256" key="4">
    <source>
        <dbReference type="ARBA" id="ARBA00022801"/>
    </source>
</evidence>
<dbReference type="OrthoDB" id="6428749at2759"/>
<reference evidence="8 9" key="1">
    <citation type="journal article" date="2018" name="Nat. Ecol. Evol.">
        <title>Pezizomycetes genomes reveal the molecular basis of ectomycorrhizal truffle lifestyle.</title>
        <authorList>
            <person name="Murat C."/>
            <person name="Payen T."/>
            <person name="Noel B."/>
            <person name="Kuo A."/>
            <person name="Morin E."/>
            <person name="Chen J."/>
            <person name="Kohler A."/>
            <person name="Krizsan K."/>
            <person name="Balestrini R."/>
            <person name="Da Silva C."/>
            <person name="Montanini B."/>
            <person name="Hainaut M."/>
            <person name="Levati E."/>
            <person name="Barry K.W."/>
            <person name="Belfiori B."/>
            <person name="Cichocki N."/>
            <person name="Clum A."/>
            <person name="Dockter R.B."/>
            <person name="Fauchery L."/>
            <person name="Guy J."/>
            <person name="Iotti M."/>
            <person name="Le Tacon F."/>
            <person name="Lindquist E.A."/>
            <person name="Lipzen A."/>
            <person name="Malagnac F."/>
            <person name="Mello A."/>
            <person name="Molinier V."/>
            <person name="Miyauchi S."/>
            <person name="Poulain J."/>
            <person name="Riccioni C."/>
            <person name="Rubini A."/>
            <person name="Sitrit Y."/>
            <person name="Splivallo R."/>
            <person name="Traeger S."/>
            <person name="Wang M."/>
            <person name="Zifcakova L."/>
            <person name="Wipf D."/>
            <person name="Zambonelli A."/>
            <person name="Paolocci F."/>
            <person name="Nowrousian M."/>
            <person name="Ottonello S."/>
            <person name="Baldrian P."/>
            <person name="Spatafora J.W."/>
            <person name="Henrissat B."/>
            <person name="Nagy L.G."/>
            <person name="Aury J.M."/>
            <person name="Wincker P."/>
            <person name="Grigoriev I.V."/>
            <person name="Bonfante P."/>
            <person name="Martin F.M."/>
        </authorList>
    </citation>
    <scope>NUCLEOTIDE SEQUENCE [LARGE SCALE GENOMIC DNA]</scope>
    <source>
        <strain evidence="8 9">ATCC MYA-4762</strain>
    </source>
</reference>
<dbReference type="GO" id="GO:0004040">
    <property type="term" value="F:amidase activity"/>
    <property type="evidence" value="ECO:0007669"/>
    <property type="project" value="UniProtKB-EC"/>
</dbReference>
<keyword evidence="4" id="KW-0378">Hydrolase</keyword>
<dbReference type="AlphaFoldDB" id="A0A3N4LJ14"/>
<dbReference type="STRING" id="1051890.A0A3N4LJ14"/>
<dbReference type="SUPFAM" id="SSF75304">
    <property type="entry name" value="Amidase signature (AS) enzymes"/>
    <property type="match status" value="1"/>
</dbReference>
<protein>
    <recommendedName>
        <fullName evidence="3">amidase</fullName>
        <ecNumber evidence="3">3.5.1.4</ecNumber>
    </recommendedName>
</protein>
<accession>A0A3N4LJ14</accession>
<organism evidence="8 9">
    <name type="scientific">Terfezia boudieri ATCC MYA-4762</name>
    <dbReference type="NCBI Taxonomy" id="1051890"/>
    <lineage>
        <taxon>Eukaryota</taxon>
        <taxon>Fungi</taxon>
        <taxon>Dikarya</taxon>
        <taxon>Ascomycota</taxon>
        <taxon>Pezizomycotina</taxon>
        <taxon>Pezizomycetes</taxon>
        <taxon>Pezizales</taxon>
        <taxon>Pezizaceae</taxon>
        <taxon>Terfezia</taxon>
    </lineage>
</organism>
<feature type="binding site" evidence="6">
    <location>
        <position position="194"/>
    </location>
    <ligand>
        <name>substrate</name>
    </ligand>
</feature>
<dbReference type="EC" id="3.5.1.4" evidence="3"/>
<evidence type="ECO:0000313" key="9">
    <source>
        <dbReference type="Proteomes" id="UP000267821"/>
    </source>
</evidence>
<dbReference type="Gene3D" id="3.90.1300.10">
    <property type="entry name" value="Amidase signature (AS) domain"/>
    <property type="match status" value="1"/>
</dbReference>
<dbReference type="Proteomes" id="UP000267821">
    <property type="component" value="Unassembled WGS sequence"/>
</dbReference>
<comment type="similarity">
    <text evidence="2">Belongs to the amidase family.</text>
</comment>
<keyword evidence="9" id="KW-1185">Reference proteome</keyword>
<evidence type="ECO:0000256" key="3">
    <source>
        <dbReference type="ARBA" id="ARBA00012922"/>
    </source>
</evidence>
<dbReference type="PANTHER" id="PTHR46072:SF10">
    <property type="entry name" value="ACETAMIDASE"/>
    <property type="match status" value="1"/>
</dbReference>
<dbReference type="InParanoid" id="A0A3N4LJ14"/>
<evidence type="ECO:0000259" key="7">
    <source>
        <dbReference type="Pfam" id="PF01425"/>
    </source>
</evidence>
<sequence>MPLLSYLAHRRDCQAKQQSRQQAIASLSSRYHSPLSAHQVFILNTPLPLLIPNIQSHEISPYDVLTAYAKRALQAHEKTNCLTEIMIVDEEKRLEQDSGIGATVRQGKRPLEGIPVSLKDTVSVAGYDSCMGYSGLLGKKKTEDAPMVKLLRDAGAMPFVKTNVPITLMSFESANDVFGRTTNPYNAAYSPGGSTGGESALIAFGGSRIGVGTDVAGSVRIPAHYSGIYTIRCSHGRFPRSHNSTSMPGQEGVMSVYSPMARSLPDLVYFLRSIIEMKPWTYDQACSPIPWRMKDIEQEYSHGPRRWAVMPSDGVVNPTLACQRAVDITVDALRKMGDEVIEFTPEQLPTHPKDMLRLAAHLLNSDGGKTYESHFRSFFEGGDPGAVQLSRFFKLPRWMKWIYVKWVRYVRGDKIWADLVEGWSEKTVEEQWLLVRQREMHRNKWFEWFMQNKIDFLITPPNALPAIPHKAMKTAVSACGYTFMFNLLDLPASVLPITSVKSTLDTPSPTNRWIPSTNRVARGIYKYYDTTAMEGLPVGVQIVGMRRLEEERVLWATGRVEEALGRGRMSATKI</sequence>
<dbReference type="InterPro" id="IPR023631">
    <property type="entry name" value="Amidase_dom"/>
</dbReference>
<proteinExistence type="inferred from homology"/>
<dbReference type="PANTHER" id="PTHR46072">
    <property type="entry name" value="AMIDASE-RELATED-RELATED"/>
    <property type="match status" value="1"/>
</dbReference>
<feature type="active site" description="Charge relay system" evidence="5">
    <location>
        <position position="194"/>
    </location>
</feature>
<dbReference type="EMBL" id="ML121549">
    <property type="protein sequence ID" value="RPB22883.1"/>
    <property type="molecule type" value="Genomic_DNA"/>
</dbReference>
<dbReference type="InterPro" id="IPR036928">
    <property type="entry name" value="AS_sf"/>
</dbReference>
<gene>
    <name evidence="8" type="ORF">L211DRAFT_862552</name>
</gene>
<name>A0A3N4LJ14_9PEZI</name>
<feature type="active site" description="Charge relay system" evidence="5">
    <location>
        <position position="119"/>
    </location>
</feature>
<dbReference type="FunFam" id="3.90.1300.10:FF:000003">
    <property type="entry name" value="Amidase signature enzyme"/>
    <property type="match status" value="1"/>
</dbReference>
<feature type="binding site" evidence="6">
    <location>
        <position position="168"/>
    </location>
    <ligand>
        <name>substrate</name>
    </ligand>
</feature>